<reference evidence="1 2" key="1">
    <citation type="submission" date="2019-11" db="EMBL/GenBank/DDBJ databases">
        <title>Draft genome of Amycolatopsis RM579.</title>
        <authorList>
            <person name="Duangmal K."/>
            <person name="Mingma R."/>
        </authorList>
    </citation>
    <scope>NUCLEOTIDE SEQUENCE [LARGE SCALE GENOMIC DNA]</scope>
    <source>
        <strain evidence="1 2">RM579</strain>
    </source>
</reference>
<dbReference type="RefSeq" id="WP_154754962.1">
    <property type="nucleotide sequence ID" value="NZ_WMBA01000002.1"/>
</dbReference>
<name>A0A6N7YLC2_9PSEU</name>
<accession>A0A6N7YLC2</accession>
<proteinExistence type="predicted"/>
<evidence type="ECO:0000313" key="2">
    <source>
        <dbReference type="Proteomes" id="UP000440096"/>
    </source>
</evidence>
<dbReference type="Proteomes" id="UP000440096">
    <property type="component" value="Unassembled WGS sequence"/>
</dbReference>
<sequence length="100" mass="10552">MNIEPGSDPLAVLRRLHTQLRLLTPAVTLAPDTPEVTTMLAGLAETAAAATTLLSAVEPGTLTVLRRAFACARAHQHNETASELVTAHGRISALLRGEPH</sequence>
<evidence type="ECO:0000313" key="1">
    <source>
        <dbReference type="EMBL" id="MTD52708.1"/>
    </source>
</evidence>
<dbReference type="EMBL" id="WMBA01000002">
    <property type="protein sequence ID" value="MTD52708.1"/>
    <property type="molecule type" value="Genomic_DNA"/>
</dbReference>
<dbReference type="AlphaFoldDB" id="A0A6N7YLC2"/>
<comment type="caution">
    <text evidence="1">The sequence shown here is derived from an EMBL/GenBank/DDBJ whole genome shotgun (WGS) entry which is preliminary data.</text>
</comment>
<gene>
    <name evidence="1" type="ORF">GKO32_01745</name>
</gene>
<organism evidence="1 2">
    <name type="scientific">Amycolatopsis pithecellobii</name>
    <dbReference type="NCBI Taxonomy" id="664692"/>
    <lineage>
        <taxon>Bacteria</taxon>
        <taxon>Bacillati</taxon>
        <taxon>Actinomycetota</taxon>
        <taxon>Actinomycetes</taxon>
        <taxon>Pseudonocardiales</taxon>
        <taxon>Pseudonocardiaceae</taxon>
        <taxon>Amycolatopsis</taxon>
    </lineage>
</organism>
<keyword evidence="2" id="KW-1185">Reference proteome</keyword>
<protein>
    <submittedName>
        <fullName evidence="1">Uncharacterized protein</fullName>
    </submittedName>
</protein>
<dbReference type="OrthoDB" id="3624857at2"/>